<dbReference type="Pfam" id="PF00378">
    <property type="entry name" value="ECH_1"/>
    <property type="match status" value="1"/>
</dbReference>
<dbReference type="CDD" id="cd06558">
    <property type="entry name" value="crotonase-like"/>
    <property type="match status" value="1"/>
</dbReference>
<evidence type="ECO:0000313" key="3">
    <source>
        <dbReference type="Proteomes" id="UP000046373"/>
    </source>
</evidence>
<name>A0A090GKG2_MESPL</name>
<protein>
    <submittedName>
        <fullName evidence="2">Acyl-CoA hydratase</fullName>
        <ecNumber evidence="2">4.2.1.17</ecNumber>
    </submittedName>
</protein>
<proteinExistence type="inferred from homology"/>
<dbReference type="EMBL" id="CCNB01000012">
    <property type="protein sequence ID" value="CDX35373.1"/>
    <property type="molecule type" value="Genomic_DNA"/>
</dbReference>
<evidence type="ECO:0000256" key="1">
    <source>
        <dbReference type="ARBA" id="ARBA00005254"/>
    </source>
</evidence>
<dbReference type="EC" id="4.2.1.17" evidence="2"/>
<dbReference type="InterPro" id="IPR001753">
    <property type="entry name" value="Enoyl-CoA_hydra/iso"/>
</dbReference>
<dbReference type="GO" id="GO:0004300">
    <property type="term" value="F:enoyl-CoA hydratase activity"/>
    <property type="evidence" value="ECO:0007669"/>
    <property type="project" value="UniProtKB-EC"/>
</dbReference>
<accession>A0A090GKG2</accession>
<dbReference type="Gene3D" id="3.90.226.10">
    <property type="entry name" value="2-enoyl-CoA Hydratase, Chain A, domain 1"/>
    <property type="match status" value="1"/>
</dbReference>
<dbReference type="GeneID" id="31890349"/>
<dbReference type="InterPro" id="IPR014748">
    <property type="entry name" value="Enoyl-CoA_hydra_C"/>
</dbReference>
<dbReference type="AlphaFoldDB" id="A0A090GKG2"/>
<dbReference type="PANTHER" id="PTHR43802">
    <property type="entry name" value="ENOYL-COA HYDRATASE"/>
    <property type="match status" value="1"/>
</dbReference>
<organism evidence="2 3">
    <name type="scientific">Mesorhizobium plurifarium</name>
    <dbReference type="NCBI Taxonomy" id="69974"/>
    <lineage>
        <taxon>Bacteria</taxon>
        <taxon>Pseudomonadati</taxon>
        <taxon>Pseudomonadota</taxon>
        <taxon>Alphaproteobacteria</taxon>
        <taxon>Hyphomicrobiales</taxon>
        <taxon>Phyllobacteriaceae</taxon>
        <taxon>Mesorhizobium</taxon>
    </lineage>
</organism>
<dbReference type="InterPro" id="IPR029045">
    <property type="entry name" value="ClpP/crotonase-like_dom_sf"/>
</dbReference>
<dbReference type="SUPFAM" id="SSF52096">
    <property type="entry name" value="ClpP/crotonase"/>
    <property type="match status" value="1"/>
</dbReference>
<evidence type="ECO:0000313" key="2">
    <source>
        <dbReference type="EMBL" id="CDX35373.1"/>
    </source>
</evidence>
<dbReference type="PANTHER" id="PTHR43802:SF1">
    <property type="entry name" value="IP11341P-RELATED"/>
    <property type="match status" value="1"/>
</dbReference>
<comment type="similarity">
    <text evidence="1">Belongs to the enoyl-CoA hydratase/isomerase family.</text>
</comment>
<keyword evidence="2" id="KW-0456">Lyase</keyword>
<dbReference type="Proteomes" id="UP000046373">
    <property type="component" value="Unassembled WGS sequence"/>
</dbReference>
<sequence>MSDPEVQIERDGPLAVVTLNDPATRNALSSPVIKALVGFLECANRDPALGCIVITGAGDAFSSGGNVRDMQDGDDPMFHGPPFDMMEGYRNAIQKIPLAFAKLDVPTIAAVNGAAVGAGCDLACMCDIRLAAPQAQFAESYLRVGLVPGDGGAWYLPRVIGMPRALEMSLTCDLIGAEQAERWGLVSRIVPEDNLLSESLKVARKIASFPPLSARLNRRLIRNAAEMSLQSSLELSASYQAIVQHTSDHREAINALLQKRPPLFLGR</sequence>
<dbReference type="Gene3D" id="1.10.12.10">
    <property type="entry name" value="Lyase 2-enoyl-coa Hydratase, Chain A, domain 2"/>
    <property type="match status" value="1"/>
</dbReference>
<reference evidence="2 3" key="1">
    <citation type="submission" date="2014-08" db="EMBL/GenBank/DDBJ databases">
        <authorList>
            <person name="Moulin Lionel"/>
        </authorList>
    </citation>
    <scope>NUCLEOTIDE SEQUENCE [LARGE SCALE GENOMIC DNA]</scope>
</reference>
<gene>
    <name evidence="2" type="primary">paaG</name>
    <name evidence="2" type="ORF">MPLDJ20_20159</name>
</gene>